<dbReference type="Gene3D" id="1.20.1280.50">
    <property type="match status" value="1"/>
</dbReference>
<dbReference type="InterPro" id="IPR036047">
    <property type="entry name" value="F-box-like_dom_sf"/>
</dbReference>
<dbReference type="Proteomes" id="UP000636709">
    <property type="component" value="Unassembled WGS sequence"/>
</dbReference>
<evidence type="ECO:0000259" key="1">
    <source>
        <dbReference type="Pfam" id="PF00646"/>
    </source>
</evidence>
<protein>
    <recommendedName>
        <fullName evidence="5">F-box domain-containing protein</fullName>
    </recommendedName>
</protein>
<dbReference type="OrthoDB" id="685843at2759"/>
<organism evidence="3 4">
    <name type="scientific">Digitaria exilis</name>
    <dbReference type="NCBI Taxonomy" id="1010633"/>
    <lineage>
        <taxon>Eukaryota</taxon>
        <taxon>Viridiplantae</taxon>
        <taxon>Streptophyta</taxon>
        <taxon>Embryophyta</taxon>
        <taxon>Tracheophyta</taxon>
        <taxon>Spermatophyta</taxon>
        <taxon>Magnoliopsida</taxon>
        <taxon>Liliopsida</taxon>
        <taxon>Poales</taxon>
        <taxon>Poaceae</taxon>
        <taxon>PACMAD clade</taxon>
        <taxon>Panicoideae</taxon>
        <taxon>Panicodae</taxon>
        <taxon>Paniceae</taxon>
        <taxon>Anthephorinae</taxon>
        <taxon>Digitaria</taxon>
    </lineage>
</organism>
<evidence type="ECO:0000313" key="4">
    <source>
        <dbReference type="Proteomes" id="UP000636709"/>
    </source>
</evidence>
<feature type="domain" description="DUF7595" evidence="2">
    <location>
        <begin position="114"/>
        <end position="319"/>
    </location>
</feature>
<comment type="caution">
    <text evidence="3">The sequence shown here is derived from an EMBL/GenBank/DDBJ whole genome shotgun (WGS) entry which is preliminary data.</text>
</comment>
<proteinExistence type="predicted"/>
<evidence type="ECO:0000259" key="2">
    <source>
        <dbReference type="Pfam" id="PF24523"/>
    </source>
</evidence>
<accession>A0A835BJM6</accession>
<sequence length="403" mass="44158">MDVDTWASPPPKLLLEIFSRLPASATLICTGVCKPWRRTILNNAASCLRPRPDRFFPGLLLGFLHNHRDAGRRHVSLQRLLMPGPPEFAPVAVTAAGLPAVVSSFLVHGGAELAPYDEVLSSRDGLVLLRGKNARDGRLCLRNLMTGERKLLPGGAFKEACTYVLLTGYDLAGVGDTEALVELAVKEKDIDGGMTYQIFSAARDGGGASWGEVTCSPRFTKGGHVTLTRIYPGSEVIVFGGAVHWLAMAAELGGVECAVALDVRTRRTWSTRLPEGCGRLDYYGSLSTRPARLVTSADGRLSLVRSFGDCLVEVWVLAGGDQWAPRRTIDVRSLLPYRRWRDEAVWFSAFCPRSGRLVGHIDGMELLVDAERGSCCMVDTNHGECLYSYEMDWSTYLAKMKHL</sequence>
<dbReference type="PANTHER" id="PTHR35828:SF16">
    <property type="entry name" value="F-BOX DOMAIN-CONTAINING PROTEIN"/>
    <property type="match status" value="1"/>
</dbReference>
<dbReference type="SUPFAM" id="SSF81383">
    <property type="entry name" value="F-box domain"/>
    <property type="match status" value="1"/>
</dbReference>
<dbReference type="AlphaFoldDB" id="A0A835BJM6"/>
<dbReference type="EMBL" id="JACEFO010001924">
    <property type="protein sequence ID" value="KAF8693531.1"/>
    <property type="molecule type" value="Genomic_DNA"/>
</dbReference>
<dbReference type="InterPro" id="IPR056016">
    <property type="entry name" value="DUF7595"/>
</dbReference>
<dbReference type="Pfam" id="PF00646">
    <property type="entry name" value="F-box"/>
    <property type="match status" value="1"/>
</dbReference>
<evidence type="ECO:0000313" key="3">
    <source>
        <dbReference type="EMBL" id="KAF8693531.1"/>
    </source>
</evidence>
<evidence type="ECO:0008006" key="5">
    <source>
        <dbReference type="Google" id="ProtNLM"/>
    </source>
</evidence>
<dbReference type="PANTHER" id="PTHR35828">
    <property type="entry name" value="OS08G0203800 PROTEIN-RELATED"/>
    <property type="match status" value="1"/>
</dbReference>
<keyword evidence="4" id="KW-1185">Reference proteome</keyword>
<reference evidence="3" key="1">
    <citation type="submission" date="2020-07" db="EMBL/GenBank/DDBJ databases">
        <title>Genome sequence and genetic diversity analysis of an under-domesticated orphan crop, white fonio (Digitaria exilis).</title>
        <authorList>
            <person name="Bennetzen J.L."/>
            <person name="Chen S."/>
            <person name="Ma X."/>
            <person name="Wang X."/>
            <person name="Yssel A.E.J."/>
            <person name="Chaluvadi S.R."/>
            <person name="Johnson M."/>
            <person name="Gangashetty P."/>
            <person name="Hamidou F."/>
            <person name="Sanogo M.D."/>
            <person name="Zwaenepoel A."/>
            <person name="Wallace J."/>
            <person name="Van De Peer Y."/>
            <person name="Van Deynze A."/>
        </authorList>
    </citation>
    <scope>NUCLEOTIDE SEQUENCE</scope>
    <source>
        <tissue evidence="3">Leaves</tissue>
    </source>
</reference>
<name>A0A835BJM6_9POAL</name>
<feature type="domain" description="F-box" evidence="1">
    <location>
        <begin position="10"/>
        <end position="42"/>
    </location>
</feature>
<dbReference type="Pfam" id="PF24523">
    <property type="entry name" value="DUF7595"/>
    <property type="match status" value="1"/>
</dbReference>
<dbReference type="InterPro" id="IPR001810">
    <property type="entry name" value="F-box_dom"/>
</dbReference>
<gene>
    <name evidence="3" type="ORF">HU200_038933</name>
</gene>